<name>A0ABQ3EUG7_9ACTN</name>
<reference evidence="7" key="1">
    <citation type="journal article" date="2019" name="Int. J. Syst. Evol. Microbiol.">
        <title>The Global Catalogue of Microorganisms (GCM) 10K type strain sequencing project: providing services to taxonomists for standard genome sequencing and annotation.</title>
        <authorList>
            <consortium name="The Broad Institute Genomics Platform"/>
            <consortium name="The Broad Institute Genome Sequencing Center for Infectious Disease"/>
            <person name="Wu L."/>
            <person name="Ma J."/>
        </authorList>
    </citation>
    <scope>NUCLEOTIDE SEQUENCE [LARGE SCALE GENOMIC DNA]</scope>
    <source>
        <strain evidence="7">JCM 4738</strain>
    </source>
</reference>
<evidence type="ECO:0000256" key="4">
    <source>
        <dbReference type="SAM" id="Coils"/>
    </source>
</evidence>
<dbReference type="SUPFAM" id="SSF52540">
    <property type="entry name" value="P-loop containing nucleoside triphosphate hydrolases"/>
    <property type="match status" value="2"/>
</dbReference>
<accession>A0ABQ3EUG7</accession>
<dbReference type="Proteomes" id="UP000642673">
    <property type="component" value="Unassembled WGS sequence"/>
</dbReference>
<organism evidence="6 7">
    <name type="scientific">Streptomyces cirratus</name>
    <dbReference type="NCBI Taxonomy" id="68187"/>
    <lineage>
        <taxon>Bacteria</taxon>
        <taxon>Bacillati</taxon>
        <taxon>Actinomycetota</taxon>
        <taxon>Actinomycetes</taxon>
        <taxon>Kitasatosporales</taxon>
        <taxon>Streptomycetaceae</taxon>
        <taxon>Streptomyces</taxon>
    </lineage>
</organism>
<evidence type="ECO:0000313" key="7">
    <source>
        <dbReference type="Proteomes" id="UP000642673"/>
    </source>
</evidence>
<dbReference type="Gene3D" id="3.40.50.300">
    <property type="entry name" value="P-loop containing nucleotide triphosphate hydrolases"/>
    <property type="match status" value="2"/>
</dbReference>
<dbReference type="PROSITE" id="PS50893">
    <property type="entry name" value="ABC_TRANSPORTER_2"/>
    <property type="match status" value="2"/>
</dbReference>
<comment type="caution">
    <text evidence="6">The sequence shown here is derived from an EMBL/GenBank/DDBJ whole genome shotgun (WGS) entry which is preliminary data.</text>
</comment>
<dbReference type="InterPro" id="IPR003439">
    <property type="entry name" value="ABC_transporter-like_ATP-bd"/>
</dbReference>
<feature type="domain" description="ABC transporter" evidence="5">
    <location>
        <begin position="8"/>
        <end position="240"/>
    </location>
</feature>
<gene>
    <name evidence="6" type="ORF">GCM10010347_34700</name>
</gene>
<keyword evidence="1" id="KW-0677">Repeat</keyword>
<keyword evidence="3" id="KW-0067">ATP-binding</keyword>
<dbReference type="InterPro" id="IPR003593">
    <property type="entry name" value="AAA+_ATPase"/>
</dbReference>
<evidence type="ECO:0000313" key="6">
    <source>
        <dbReference type="EMBL" id="GHB61568.1"/>
    </source>
</evidence>
<keyword evidence="2" id="KW-0547">Nucleotide-binding</keyword>
<keyword evidence="4" id="KW-0175">Coiled coil</keyword>
<evidence type="ECO:0000259" key="5">
    <source>
        <dbReference type="PROSITE" id="PS50893"/>
    </source>
</evidence>
<dbReference type="PANTHER" id="PTHR19211:SF6">
    <property type="entry name" value="BLL7188 PROTEIN"/>
    <property type="match status" value="1"/>
</dbReference>
<dbReference type="Pfam" id="PF00005">
    <property type="entry name" value="ABC_tran"/>
    <property type="match status" value="2"/>
</dbReference>
<dbReference type="InterPro" id="IPR027417">
    <property type="entry name" value="P-loop_NTPase"/>
</dbReference>
<dbReference type="PANTHER" id="PTHR19211">
    <property type="entry name" value="ATP-BINDING TRANSPORT PROTEIN-RELATED"/>
    <property type="match status" value="1"/>
</dbReference>
<dbReference type="EMBL" id="BMVP01000005">
    <property type="protein sequence ID" value="GHB61568.1"/>
    <property type="molecule type" value="Genomic_DNA"/>
</dbReference>
<feature type="domain" description="ABC transporter" evidence="5">
    <location>
        <begin position="321"/>
        <end position="549"/>
    </location>
</feature>
<keyword evidence="7" id="KW-1185">Reference proteome</keyword>
<dbReference type="InterPro" id="IPR050611">
    <property type="entry name" value="ABCF"/>
</dbReference>
<proteinExistence type="predicted"/>
<dbReference type="RefSeq" id="WP_190185059.1">
    <property type="nucleotide sequence ID" value="NZ_BMVP01000005.1"/>
</dbReference>
<feature type="coiled-coil region" evidence="4">
    <location>
        <begin position="236"/>
        <end position="263"/>
    </location>
</feature>
<sequence length="550" mass="59820">MSLVPTFVTCSALSFDWPDGTPVLDDFQLTVGPGRTGLIGLNGSGKSTLLRLIAGELTPSAGQVSVAGTIGYLPQNLILDTALRVDEALGIHAARTALHAIEAGEATEANFAAVGDDWDVEERALATLDSLGLARIGLDRTVGELSGGEGVLLRLAALLLARPDVLLLDEPTNNLDLRARRRLYAAVESWSGVLVVVSHDRELLERVDQIADLRDGEVRWYGGNFTDYEEALATEQEAAERMVRVAEADVQRQKRELADAQMKLARRKRYGQKMWDTKREPKIVMGARKRAAQESAGKHRIMHTEKLADARERLDQAVEAVRDDDEIRIELPATRVPPGRRVLSFGDLHPAHGPAIAGEWELRGPERIALVGRNGSGKTSLLRTVAGLLAPVSGEVSAHVPARFLPQRLDADVLDDDRSVVENVARYAPHATNNVIRARLAHFLFRGARADRPVGTLSGGERFRAALAALLLAEPAPQLLMLDEPTNNLDLASVRQLTGALEAYEGALLVASHDVPFLESLGITRWLLLDGRAGLRPTTAEEVRESLWLG</sequence>
<evidence type="ECO:0000256" key="3">
    <source>
        <dbReference type="ARBA" id="ARBA00022840"/>
    </source>
</evidence>
<dbReference type="SMART" id="SM00382">
    <property type="entry name" value="AAA"/>
    <property type="match status" value="2"/>
</dbReference>
<evidence type="ECO:0000256" key="2">
    <source>
        <dbReference type="ARBA" id="ARBA00022741"/>
    </source>
</evidence>
<protein>
    <submittedName>
        <fullName evidence="6">ABC transporter</fullName>
    </submittedName>
</protein>
<evidence type="ECO:0000256" key="1">
    <source>
        <dbReference type="ARBA" id="ARBA00022737"/>
    </source>
</evidence>